<keyword evidence="1" id="KW-0560">Oxidoreductase</keyword>
<protein>
    <submittedName>
        <fullName evidence="4">Hydroxyacid dehydrogenase</fullName>
    </submittedName>
</protein>
<dbReference type="GO" id="GO:0016618">
    <property type="term" value="F:hydroxypyruvate reductase [NAD(P)H] activity"/>
    <property type="evidence" value="ECO:0007669"/>
    <property type="project" value="TreeGrafter"/>
</dbReference>
<evidence type="ECO:0000313" key="4">
    <source>
        <dbReference type="EMBL" id="OYO08771.1"/>
    </source>
</evidence>
<dbReference type="OrthoDB" id="117809at2"/>
<gene>
    <name evidence="4" type="ORF">CGZ94_19905</name>
</gene>
<dbReference type="AlphaFoldDB" id="A0A255FZN9"/>
<proteinExistence type="predicted"/>
<accession>A0A255FZN9</accession>
<dbReference type="InterPro" id="IPR050223">
    <property type="entry name" value="D-isomer_2-hydroxyacid_DH"/>
</dbReference>
<dbReference type="GO" id="GO:0030267">
    <property type="term" value="F:glyoxylate reductase (NADPH) activity"/>
    <property type="evidence" value="ECO:0007669"/>
    <property type="project" value="TreeGrafter"/>
</dbReference>
<dbReference type="PANTHER" id="PTHR10996">
    <property type="entry name" value="2-HYDROXYACID DEHYDROGENASE-RELATED"/>
    <property type="match status" value="1"/>
</dbReference>
<organism evidence="4 5">
    <name type="scientific">Enemella evansiae</name>
    <dbReference type="NCBI Taxonomy" id="2016499"/>
    <lineage>
        <taxon>Bacteria</taxon>
        <taxon>Bacillati</taxon>
        <taxon>Actinomycetota</taxon>
        <taxon>Actinomycetes</taxon>
        <taxon>Propionibacteriales</taxon>
        <taxon>Propionibacteriaceae</taxon>
        <taxon>Enemella</taxon>
    </lineage>
</organism>
<dbReference type="CDD" id="cd12167">
    <property type="entry name" value="2-Hacid_dh_8"/>
    <property type="match status" value="1"/>
</dbReference>
<reference evidence="4 5" key="1">
    <citation type="submission" date="2017-07" db="EMBL/GenBank/DDBJ databases">
        <title>Draft whole genome sequences of clinical Proprionibacteriaceae strains.</title>
        <authorList>
            <person name="Bernier A.-M."/>
            <person name="Bernard K."/>
            <person name="Domingo M.-C."/>
        </authorList>
    </citation>
    <scope>NUCLEOTIDE SEQUENCE [LARGE SCALE GENOMIC DNA]</scope>
    <source>
        <strain evidence="4 5">NML 030167</strain>
    </source>
</reference>
<name>A0A255FZN9_9ACTN</name>
<evidence type="ECO:0000313" key="5">
    <source>
        <dbReference type="Proteomes" id="UP000215896"/>
    </source>
</evidence>
<dbReference type="Pfam" id="PF02826">
    <property type="entry name" value="2-Hacid_dh_C"/>
    <property type="match status" value="1"/>
</dbReference>
<dbReference type="InterPro" id="IPR029753">
    <property type="entry name" value="D-isomer_DH_CS"/>
</dbReference>
<dbReference type="InterPro" id="IPR006140">
    <property type="entry name" value="D-isomer_DH_NAD-bd"/>
</dbReference>
<dbReference type="SUPFAM" id="SSF51735">
    <property type="entry name" value="NAD(P)-binding Rossmann-fold domains"/>
    <property type="match status" value="1"/>
</dbReference>
<evidence type="ECO:0000256" key="2">
    <source>
        <dbReference type="ARBA" id="ARBA00023027"/>
    </source>
</evidence>
<comment type="caution">
    <text evidence="4">The sequence shown here is derived from an EMBL/GenBank/DDBJ whole genome shotgun (WGS) entry which is preliminary data.</text>
</comment>
<evidence type="ECO:0000259" key="3">
    <source>
        <dbReference type="Pfam" id="PF02826"/>
    </source>
</evidence>
<dbReference type="PROSITE" id="PS00671">
    <property type="entry name" value="D_2_HYDROXYACID_DH_3"/>
    <property type="match status" value="1"/>
</dbReference>
<dbReference type="EMBL" id="NMVO01000018">
    <property type="protein sequence ID" value="OYO08771.1"/>
    <property type="molecule type" value="Genomic_DNA"/>
</dbReference>
<feature type="domain" description="D-isomer specific 2-hydroxyacid dehydrogenase NAD-binding" evidence="3">
    <location>
        <begin position="128"/>
        <end position="295"/>
    </location>
</feature>
<dbReference type="InterPro" id="IPR036291">
    <property type="entry name" value="NAD(P)-bd_dom_sf"/>
</dbReference>
<dbReference type="PANTHER" id="PTHR10996:SF178">
    <property type="entry name" value="2-HYDROXYACID DEHYDROGENASE YGL185C-RELATED"/>
    <property type="match status" value="1"/>
</dbReference>
<dbReference type="Gene3D" id="3.40.50.720">
    <property type="entry name" value="NAD(P)-binding Rossmann-like Domain"/>
    <property type="match status" value="2"/>
</dbReference>
<dbReference type="GO" id="GO:0005829">
    <property type="term" value="C:cytosol"/>
    <property type="evidence" value="ECO:0007669"/>
    <property type="project" value="TreeGrafter"/>
</dbReference>
<dbReference type="Proteomes" id="UP000215896">
    <property type="component" value="Unassembled WGS sequence"/>
</dbReference>
<evidence type="ECO:0000256" key="1">
    <source>
        <dbReference type="ARBA" id="ARBA00023002"/>
    </source>
</evidence>
<dbReference type="GO" id="GO:0051287">
    <property type="term" value="F:NAD binding"/>
    <property type="evidence" value="ECO:0007669"/>
    <property type="project" value="InterPro"/>
</dbReference>
<keyword evidence="5" id="KW-1185">Reference proteome</keyword>
<sequence>MDRRPRVAFAMNKETHASAFSPHALAELAAIAEVVTPEPLIELRSDHARGVLAETEVLLTGWGAPPINMDTLTAAPRLRALVHAAGTVRTFLDPKVFDHGLRVSSSASANAVPVAEFALACTIFGLKRTSRFIDQLRVTHDVRDPSVMPPIGSHRVTVGVVGASRVGREFLRLLRVLDVEVLLSDPYLTDDEGRALGATMVDLSELCRRSEVVSLHAPLTELTAGMIGARELALMRDGTILVNTARGALVDTPALTAELVSGRLDAYLDVVHPEPLPADSPLYHLPNVTLTPHIAGALGNEISRLGELAVAELARFVADGTFSHEVRQTDFGIIA</sequence>
<keyword evidence="2" id="KW-0520">NAD</keyword>